<dbReference type="EMBL" id="CP012661">
    <property type="protein sequence ID" value="AMY70665.1"/>
    <property type="molecule type" value="Genomic_DNA"/>
</dbReference>
<name>A0A159Z5V7_9RHOB</name>
<dbReference type="KEGG" id="daa:AKL17_3440"/>
<dbReference type="InterPro" id="IPR036566">
    <property type="entry name" value="PYNP-like_C_sf"/>
</dbReference>
<dbReference type="SUPFAM" id="SSF54680">
    <property type="entry name" value="Pyrimidine nucleoside phosphorylase C-terminal domain"/>
    <property type="match status" value="1"/>
</dbReference>
<reference evidence="2 3" key="1">
    <citation type="submission" date="2015-09" db="EMBL/GenBank/DDBJ databases">
        <title>Complete genome sequence of Defluviimonas alba cai42t isolated from an oilfield in Xinjiang.</title>
        <authorList>
            <person name="Geng S."/>
            <person name="Pan X."/>
            <person name="Wu X."/>
        </authorList>
    </citation>
    <scope>NUCLEOTIDE SEQUENCE [LARGE SCALE GENOMIC DNA]</scope>
    <source>
        <strain evidence="3">cai42</strain>
    </source>
</reference>
<gene>
    <name evidence="2" type="ORF">AKL17_3440</name>
</gene>
<evidence type="ECO:0000313" key="3">
    <source>
        <dbReference type="Proteomes" id="UP000076128"/>
    </source>
</evidence>
<dbReference type="STRING" id="1335048.AKL17_3440"/>
<sequence>MIGERVSPDLPLGMVHAATEAEADRAAAALRAAYRLSDTEPDEPDLIYERIG</sequence>
<evidence type="ECO:0000313" key="2">
    <source>
        <dbReference type="EMBL" id="AMY70665.1"/>
    </source>
</evidence>
<dbReference type="GO" id="GO:0016763">
    <property type="term" value="F:pentosyltransferase activity"/>
    <property type="evidence" value="ECO:0007669"/>
    <property type="project" value="InterPro"/>
</dbReference>
<dbReference type="GO" id="GO:0006213">
    <property type="term" value="P:pyrimidine nucleoside metabolic process"/>
    <property type="evidence" value="ECO:0007669"/>
    <property type="project" value="InterPro"/>
</dbReference>
<dbReference type="AlphaFoldDB" id="A0A159Z5V7"/>
<proteinExistence type="predicted"/>
<keyword evidence="1" id="KW-0808">Transferase</keyword>
<evidence type="ECO:0008006" key="4">
    <source>
        <dbReference type="Google" id="ProtNLM"/>
    </source>
</evidence>
<protein>
    <recommendedName>
        <fullName evidence="4">Thymidine phosphorylase</fullName>
    </recommendedName>
</protein>
<evidence type="ECO:0000256" key="1">
    <source>
        <dbReference type="ARBA" id="ARBA00022679"/>
    </source>
</evidence>
<keyword evidence="3" id="KW-1185">Reference proteome</keyword>
<organism evidence="2 3">
    <name type="scientific">Frigidibacter mobilis</name>
    <dbReference type="NCBI Taxonomy" id="1335048"/>
    <lineage>
        <taxon>Bacteria</taxon>
        <taxon>Pseudomonadati</taxon>
        <taxon>Pseudomonadota</taxon>
        <taxon>Alphaproteobacteria</taxon>
        <taxon>Rhodobacterales</taxon>
        <taxon>Paracoccaceae</taxon>
        <taxon>Frigidibacter</taxon>
    </lineage>
</organism>
<dbReference type="Gene3D" id="3.90.1170.30">
    <property type="entry name" value="Pyrimidine nucleoside phosphorylase-like, C-terminal domain"/>
    <property type="match status" value="1"/>
</dbReference>
<dbReference type="Proteomes" id="UP000076128">
    <property type="component" value="Chromosome"/>
</dbReference>
<accession>A0A159Z5V7</accession>